<name>A0ACC3BQ82_PYRYE</name>
<comment type="caution">
    <text evidence="1">The sequence shown here is derived from an EMBL/GenBank/DDBJ whole genome shotgun (WGS) entry which is preliminary data.</text>
</comment>
<keyword evidence="2" id="KW-1185">Reference proteome</keyword>
<gene>
    <name evidence="1" type="ORF">I4F81_002241</name>
</gene>
<organism evidence="1 2">
    <name type="scientific">Pyropia yezoensis</name>
    <name type="common">Susabi-nori</name>
    <name type="synonym">Porphyra yezoensis</name>
    <dbReference type="NCBI Taxonomy" id="2788"/>
    <lineage>
        <taxon>Eukaryota</taxon>
        <taxon>Rhodophyta</taxon>
        <taxon>Bangiophyceae</taxon>
        <taxon>Bangiales</taxon>
        <taxon>Bangiaceae</taxon>
        <taxon>Pyropia</taxon>
    </lineage>
</organism>
<reference evidence="1" key="1">
    <citation type="submission" date="2019-11" db="EMBL/GenBank/DDBJ databases">
        <title>Nori genome reveals adaptations in red seaweeds to the harsh intertidal environment.</title>
        <authorList>
            <person name="Wang D."/>
            <person name="Mao Y."/>
        </authorList>
    </citation>
    <scope>NUCLEOTIDE SEQUENCE</scope>
    <source>
        <tissue evidence="1">Gametophyte</tissue>
    </source>
</reference>
<dbReference type="Proteomes" id="UP000798662">
    <property type="component" value="Chromosome 1"/>
</dbReference>
<evidence type="ECO:0000313" key="2">
    <source>
        <dbReference type="Proteomes" id="UP000798662"/>
    </source>
</evidence>
<sequence>MASAFAVPPVAPLAAATAATTPARRGVAAGTSGCRPRPPALPAVHRRCRRPWAGRGGVVGLSAAAATDDAVAFPHPPAASGEDADAAAAGGSTAAIDSASDALAPTVSGAAEWTRLAPALGTLLPTPPPPPGVYMVGAGPGDPSLLTLGAVRLLAAARVVLYDRLLPAGILHLAPASAVLVPVGKSPGAHTPQADINAALVEAAAGGGVVVRLKGGDPGVYGRVAEEAAALAPTPSTTVPGITAASGVAASLGFPLTARGVAGSRGCTPGERVVWGVLGGLAKGVGAIGLRSPVLVVVGHVVGLAGGWRRWAAAEAACSGGGVPPPPPPAVTATAAAGGWGGAPAQRVGDAPAGRGWVPRTVPMAGEVAGGTAAPDG</sequence>
<protein>
    <submittedName>
        <fullName evidence="1">Uncharacterized protein</fullName>
    </submittedName>
</protein>
<evidence type="ECO:0000313" key="1">
    <source>
        <dbReference type="EMBL" id="KAK1859647.1"/>
    </source>
</evidence>
<accession>A0ACC3BQ82</accession>
<dbReference type="EMBL" id="CM020618">
    <property type="protein sequence ID" value="KAK1859647.1"/>
    <property type="molecule type" value="Genomic_DNA"/>
</dbReference>
<proteinExistence type="predicted"/>